<evidence type="ECO:0000259" key="1">
    <source>
        <dbReference type="Pfam" id="PF13173"/>
    </source>
</evidence>
<reference evidence="2 3" key="1">
    <citation type="submission" date="2015-09" db="EMBL/GenBank/DDBJ databases">
        <authorList>
            <consortium name="Pathogen Informatics"/>
        </authorList>
    </citation>
    <scope>NUCLEOTIDE SEQUENCE [LARGE SCALE GENOMIC DNA]</scope>
    <source>
        <strain evidence="2 3">2789STDY5608872</strain>
    </source>
</reference>
<dbReference type="PANTHER" id="PTHR42990:SF1">
    <property type="entry name" value="AAA+ ATPASE DOMAIN-CONTAINING PROTEIN"/>
    <property type="match status" value="1"/>
</dbReference>
<dbReference type="Proteomes" id="UP000095591">
    <property type="component" value="Unassembled WGS sequence"/>
</dbReference>
<dbReference type="AlphaFoldDB" id="A0A173VYB0"/>
<dbReference type="EMBL" id="CYXP01000010">
    <property type="protein sequence ID" value="CUN31750.1"/>
    <property type="molecule type" value="Genomic_DNA"/>
</dbReference>
<sequence length="460" mass="53073">MIFIQTFESQYVKYATTGYLQVLLFTLNKKIPDLLFALNKSMYFLLSILNKSYICHSINQRMDSLFIKQERLLAQTSTHIIRELMNQIHWDNPLIAIRGSRGVGKTTLMLQYIKLNFQPGSREVLYCTLDSIYFSNHTLSELIERFYLQGGKQLFLDEVHKYPTWSKEIKEAYDLYPSLRIVFSGSSLLNILNADADLSRRCLPYNMYGLSFREFLMFYKQIDIPVYSLQTILEDPGNICREINEKCRPVQMFNEYLHEGYYPFFTGNREDYYINIENVVNLIIEQELPLLCGVDPAYTRKLKALMGILATSVPYELDITKLAGMIGLSRNSVINYLQNLDKAELLKLLYSDLLSVKKMQKPDKIYLQNPNLLYAIASAPVQIGTARETFVVNQLSVNHNVEYGKTKGDFIVDHAYTFEVGGADKTFKQIADLPDSFILADNLEFATGKKLPLWIVGLTY</sequence>
<dbReference type="Pfam" id="PF13173">
    <property type="entry name" value="AAA_14"/>
    <property type="match status" value="1"/>
</dbReference>
<dbReference type="SUPFAM" id="SSF52540">
    <property type="entry name" value="P-loop containing nucleoside triphosphate hydrolases"/>
    <property type="match status" value="1"/>
</dbReference>
<accession>A0A173VYB0</accession>
<organism evidence="2 3">
    <name type="scientific">Parabacteroides distasonis</name>
    <dbReference type="NCBI Taxonomy" id="823"/>
    <lineage>
        <taxon>Bacteria</taxon>
        <taxon>Pseudomonadati</taxon>
        <taxon>Bacteroidota</taxon>
        <taxon>Bacteroidia</taxon>
        <taxon>Bacteroidales</taxon>
        <taxon>Tannerellaceae</taxon>
        <taxon>Parabacteroides</taxon>
    </lineage>
</organism>
<protein>
    <recommendedName>
        <fullName evidence="1">AAA domain-containing protein</fullName>
    </recommendedName>
</protein>
<proteinExistence type="predicted"/>
<dbReference type="Gene3D" id="3.40.50.300">
    <property type="entry name" value="P-loop containing nucleotide triphosphate hydrolases"/>
    <property type="match status" value="1"/>
</dbReference>
<dbReference type="PANTHER" id="PTHR42990">
    <property type="entry name" value="ATPASE"/>
    <property type="match status" value="1"/>
</dbReference>
<feature type="domain" description="AAA" evidence="1">
    <location>
        <begin position="92"/>
        <end position="216"/>
    </location>
</feature>
<evidence type="ECO:0000313" key="2">
    <source>
        <dbReference type="EMBL" id="CUN31750.1"/>
    </source>
</evidence>
<gene>
    <name evidence="2" type="ORF">ERS852429_03819</name>
</gene>
<dbReference type="InterPro" id="IPR027417">
    <property type="entry name" value="P-loop_NTPase"/>
</dbReference>
<dbReference type="InterPro" id="IPR041682">
    <property type="entry name" value="AAA_14"/>
</dbReference>
<name>A0A173VYB0_PARDI</name>
<evidence type="ECO:0000313" key="3">
    <source>
        <dbReference type="Proteomes" id="UP000095591"/>
    </source>
</evidence>